<evidence type="ECO:0000313" key="4">
    <source>
        <dbReference type="EMBL" id="EIE75451.1"/>
    </source>
</evidence>
<feature type="compositionally biased region" description="Basic and acidic residues" evidence="2">
    <location>
        <begin position="158"/>
        <end position="186"/>
    </location>
</feature>
<reference evidence="4 5" key="1">
    <citation type="journal article" date="2009" name="PLoS Genet.">
        <title>Genomic analysis of the basal lineage fungus Rhizopus oryzae reveals a whole-genome duplication.</title>
        <authorList>
            <person name="Ma L.-J."/>
            <person name="Ibrahim A.S."/>
            <person name="Skory C."/>
            <person name="Grabherr M.G."/>
            <person name="Burger G."/>
            <person name="Butler M."/>
            <person name="Elias M."/>
            <person name="Idnurm A."/>
            <person name="Lang B.F."/>
            <person name="Sone T."/>
            <person name="Abe A."/>
            <person name="Calvo S.E."/>
            <person name="Corrochano L.M."/>
            <person name="Engels R."/>
            <person name="Fu J."/>
            <person name="Hansberg W."/>
            <person name="Kim J.-M."/>
            <person name="Kodira C.D."/>
            <person name="Koehrsen M.J."/>
            <person name="Liu B."/>
            <person name="Miranda-Saavedra D."/>
            <person name="O'Leary S."/>
            <person name="Ortiz-Castellanos L."/>
            <person name="Poulter R."/>
            <person name="Rodriguez-Romero J."/>
            <person name="Ruiz-Herrera J."/>
            <person name="Shen Y.-Q."/>
            <person name="Zeng Q."/>
            <person name="Galagan J."/>
            <person name="Birren B.W."/>
            <person name="Cuomo C.A."/>
            <person name="Wickes B.L."/>
        </authorList>
    </citation>
    <scope>NUCLEOTIDE SEQUENCE [LARGE SCALE GENOMIC DNA]</scope>
    <source>
        <strain evidence="5">RA 99-880 / ATCC MYA-4621 / FGSC 9543 / NRRL 43880</strain>
    </source>
</reference>
<keyword evidence="5" id="KW-1185">Reference proteome</keyword>
<protein>
    <recommendedName>
        <fullName evidence="3">FHA domain-containing protein</fullName>
    </recommendedName>
</protein>
<accession>I1BGX1</accession>
<dbReference type="InterPro" id="IPR036388">
    <property type="entry name" value="WH-like_DNA-bd_sf"/>
</dbReference>
<dbReference type="RefSeq" id="XP_067510847.1">
    <property type="nucleotide sequence ID" value="XM_067654746.1"/>
</dbReference>
<evidence type="ECO:0000313" key="5">
    <source>
        <dbReference type="Proteomes" id="UP000009138"/>
    </source>
</evidence>
<dbReference type="VEuPathDB" id="FungiDB:RO3G_00155"/>
<dbReference type="Gene3D" id="1.10.10.10">
    <property type="entry name" value="Winged helix-like DNA-binding domain superfamily/Winged helix DNA-binding domain"/>
    <property type="match status" value="1"/>
</dbReference>
<dbReference type="OrthoDB" id="5348546at2759"/>
<dbReference type="InterPro" id="IPR000253">
    <property type="entry name" value="FHA_dom"/>
</dbReference>
<organism evidence="4 5">
    <name type="scientific">Rhizopus delemar (strain RA 99-880 / ATCC MYA-4621 / FGSC 9543 / NRRL 43880)</name>
    <name type="common">Mucormycosis agent</name>
    <name type="synonym">Rhizopus arrhizus var. delemar</name>
    <dbReference type="NCBI Taxonomy" id="246409"/>
    <lineage>
        <taxon>Eukaryota</taxon>
        <taxon>Fungi</taxon>
        <taxon>Fungi incertae sedis</taxon>
        <taxon>Mucoromycota</taxon>
        <taxon>Mucoromycotina</taxon>
        <taxon>Mucoromycetes</taxon>
        <taxon>Mucorales</taxon>
        <taxon>Mucorineae</taxon>
        <taxon>Rhizopodaceae</taxon>
        <taxon>Rhizopus</taxon>
    </lineage>
</organism>
<dbReference type="InterPro" id="IPR008984">
    <property type="entry name" value="SMAD_FHA_dom_sf"/>
</dbReference>
<keyword evidence="1" id="KW-0539">Nucleus</keyword>
<name>I1BGX1_RHIO9</name>
<feature type="region of interest" description="Disordered" evidence="2">
    <location>
        <begin position="158"/>
        <end position="251"/>
    </location>
</feature>
<dbReference type="AlphaFoldDB" id="I1BGX1"/>
<dbReference type="PANTHER" id="PTHR21712:SF29">
    <property type="entry name" value="PRE-RRNA-PROCESSING PROTEIN FHL1"/>
    <property type="match status" value="1"/>
</dbReference>
<proteinExistence type="predicted"/>
<dbReference type="STRING" id="246409.I1BGX1"/>
<dbReference type="InterPro" id="IPR045178">
    <property type="entry name" value="Fhl1/FHA1"/>
</dbReference>
<dbReference type="GO" id="GO:0043565">
    <property type="term" value="F:sequence-specific DNA binding"/>
    <property type="evidence" value="ECO:0007669"/>
    <property type="project" value="TreeGrafter"/>
</dbReference>
<feature type="compositionally biased region" description="Basic and acidic residues" evidence="2">
    <location>
        <begin position="214"/>
        <end position="243"/>
    </location>
</feature>
<feature type="region of interest" description="Disordered" evidence="2">
    <location>
        <begin position="366"/>
        <end position="404"/>
    </location>
</feature>
<feature type="domain" description="FHA" evidence="3">
    <location>
        <begin position="68"/>
        <end position="120"/>
    </location>
</feature>
<dbReference type="EMBL" id="CH476732">
    <property type="protein sequence ID" value="EIE75451.1"/>
    <property type="molecule type" value="Genomic_DNA"/>
</dbReference>
<evidence type="ECO:0000259" key="3">
    <source>
        <dbReference type="PROSITE" id="PS50006"/>
    </source>
</evidence>
<dbReference type="Gene3D" id="2.60.200.20">
    <property type="match status" value="1"/>
</dbReference>
<dbReference type="SUPFAM" id="SSF49879">
    <property type="entry name" value="SMAD/FHA domain"/>
    <property type="match status" value="1"/>
</dbReference>
<dbReference type="GO" id="GO:0060962">
    <property type="term" value="P:regulation of ribosomal protein gene transcription by RNA polymerase II"/>
    <property type="evidence" value="ECO:0007669"/>
    <property type="project" value="InterPro"/>
</dbReference>
<dbReference type="PANTHER" id="PTHR21712">
    <property type="entry name" value="PRE-RRNA-PROCESSING PROTEIN FHL1"/>
    <property type="match status" value="1"/>
</dbReference>
<gene>
    <name evidence="4" type="ORF">RO3G_00155</name>
</gene>
<dbReference type="Proteomes" id="UP000009138">
    <property type="component" value="Unassembled WGS sequence"/>
</dbReference>
<dbReference type="GO" id="GO:0005634">
    <property type="term" value="C:nucleus"/>
    <property type="evidence" value="ECO:0007669"/>
    <property type="project" value="TreeGrafter"/>
</dbReference>
<dbReference type="PROSITE" id="PS50006">
    <property type="entry name" value="FHA_DOMAIN"/>
    <property type="match status" value="1"/>
</dbReference>
<evidence type="ECO:0000256" key="2">
    <source>
        <dbReference type="SAM" id="MobiDB-lite"/>
    </source>
</evidence>
<dbReference type="InParanoid" id="I1BGX1"/>
<evidence type="ECO:0000256" key="1">
    <source>
        <dbReference type="ARBA" id="ARBA00023242"/>
    </source>
</evidence>
<sequence>MEAISTTNEPWCSPQHKSIRNILPDSPEDIERFAMHSDDLQPTSDLHSSTIQGPNSRLVVVGSYEKRVILGRGGASTIKIGRRNRQISRTHVAIEFNTESQHFQLTVLGLNGANVDHVGYNQNAIIILEDHSFIDILGDHIEFRIPPRPMEEKVIGKESLQDQELKSDELCEKPDDTPIKPPKEEESASVDIIPLEDTSIVKVTKEEQVEETMNEDREQIDTFEKEMKDENNEEKSKEQKENDSSEAEEQDYSEVIIDALVFSRTSSMPISDICSRIMKSNPVYAEQPRELWTERIKKVLKEKPFFGEIQRKGKTADGSPKENLYYYNSELDPVEWRKATYTQVGRSARKCTLKDKQYFWKIPPKLGRHRSSYIPPPANPSEIKSKRSRQFEQNENNEPKKTKL</sequence>
<dbReference type="eggNOG" id="ENOG502SC1Z">
    <property type="taxonomic scope" value="Eukaryota"/>
</dbReference>
<dbReference type="GeneID" id="93607127"/>
<feature type="compositionally biased region" description="Basic and acidic residues" evidence="2">
    <location>
        <begin position="383"/>
        <end position="404"/>
    </location>
</feature>